<feature type="region of interest" description="Disordered" evidence="7">
    <location>
        <begin position="337"/>
        <end position="467"/>
    </location>
</feature>
<feature type="transmembrane region" description="Helical" evidence="8">
    <location>
        <begin position="94"/>
        <end position="114"/>
    </location>
</feature>
<feature type="transmembrane region" description="Helical" evidence="8">
    <location>
        <begin position="156"/>
        <end position="176"/>
    </location>
</feature>
<dbReference type="InterPro" id="IPR036259">
    <property type="entry name" value="MFS_trans_sf"/>
</dbReference>
<reference evidence="10 11" key="1">
    <citation type="submission" date="2020-01" db="EMBL/GenBank/DDBJ databases">
        <title>Kibdelosporangium persica a novel Actinomycetes from a hot desert in Iran.</title>
        <authorList>
            <person name="Safaei N."/>
            <person name="Zaburannyi N."/>
            <person name="Mueller R."/>
            <person name="Wink J."/>
        </authorList>
    </citation>
    <scope>NUCLEOTIDE SEQUENCE [LARGE SCALE GENOMIC DNA]</scope>
    <source>
        <strain evidence="10 11">4NS15</strain>
    </source>
</reference>
<feature type="region of interest" description="Disordered" evidence="7">
    <location>
        <begin position="487"/>
        <end position="509"/>
    </location>
</feature>
<dbReference type="Gene3D" id="1.20.1250.20">
    <property type="entry name" value="MFS general substrate transporter like domains"/>
    <property type="match status" value="1"/>
</dbReference>
<protein>
    <recommendedName>
        <fullName evidence="9">Major facilitator superfamily (MFS) profile domain-containing protein</fullName>
    </recommendedName>
</protein>
<feature type="compositionally biased region" description="Basic and acidic residues" evidence="7">
    <location>
        <begin position="337"/>
        <end position="347"/>
    </location>
</feature>
<dbReference type="PROSITE" id="PS50850">
    <property type="entry name" value="MFS"/>
    <property type="match status" value="1"/>
</dbReference>
<feature type="transmembrane region" description="Helical" evidence="8">
    <location>
        <begin position="253"/>
        <end position="272"/>
    </location>
</feature>
<comment type="subcellular location">
    <subcellularLocation>
        <location evidence="1">Cell membrane</location>
        <topology evidence="1">Multi-pass membrane protein</topology>
    </subcellularLocation>
</comment>
<keyword evidence="11" id="KW-1185">Reference proteome</keyword>
<feature type="compositionally biased region" description="Basic residues" evidence="7">
    <location>
        <begin position="364"/>
        <end position="377"/>
    </location>
</feature>
<evidence type="ECO:0000313" key="11">
    <source>
        <dbReference type="Proteomes" id="UP000763557"/>
    </source>
</evidence>
<organism evidence="10 11">
    <name type="scientific">Kibdelosporangium persicum</name>
    <dbReference type="NCBI Taxonomy" id="2698649"/>
    <lineage>
        <taxon>Bacteria</taxon>
        <taxon>Bacillati</taxon>
        <taxon>Actinomycetota</taxon>
        <taxon>Actinomycetes</taxon>
        <taxon>Pseudonocardiales</taxon>
        <taxon>Pseudonocardiaceae</taxon>
        <taxon>Kibdelosporangium</taxon>
    </lineage>
</organism>
<dbReference type="Proteomes" id="UP000763557">
    <property type="component" value="Unassembled WGS sequence"/>
</dbReference>
<evidence type="ECO:0000256" key="2">
    <source>
        <dbReference type="ARBA" id="ARBA00022448"/>
    </source>
</evidence>
<evidence type="ECO:0000259" key="9">
    <source>
        <dbReference type="PROSITE" id="PS50850"/>
    </source>
</evidence>
<keyword evidence="4 8" id="KW-0812">Transmembrane</keyword>
<feature type="region of interest" description="Disordered" evidence="7">
    <location>
        <begin position="562"/>
        <end position="581"/>
    </location>
</feature>
<evidence type="ECO:0000313" key="10">
    <source>
        <dbReference type="EMBL" id="NRN63053.1"/>
    </source>
</evidence>
<evidence type="ECO:0000256" key="4">
    <source>
        <dbReference type="ARBA" id="ARBA00022692"/>
    </source>
</evidence>
<feature type="compositionally biased region" description="Basic and acidic residues" evidence="7">
    <location>
        <begin position="378"/>
        <end position="389"/>
    </location>
</feature>
<accession>A0ABX2EVI9</accession>
<dbReference type="PANTHER" id="PTHR42718">
    <property type="entry name" value="MAJOR FACILITATOR SUPERFAMILY MULTIDRUG TRANSPORTER MFSC"/>
    <property type="match status" value="1"/>
</dbReference>
<feature type="transmembrane region" description="Helical" evidence="8">
    <location>
        <begin position="63"/>
        <end position="82"/>
    </location>
</feature>
<comment type="caution">
    <text evidence="10">The sequence shown here is derived from an EMBL/GenBank/DDBJ whole genome shotgun (WGS) entry which is preliminary data.</text>
</comment>
<dbReference type="InterPro" id="IPR011701">
    <property type="entry name" value="MFS"/>
</dbReference>
<keyword evidence="3" id="KW-1003">Cell membrane</keyword>
<dbReference type="EMBL" id="JAAATY010000001">
    <property type="protein sequence ID" value="NRN63053.1"/>
    <property type="molecule type" value="Genomic_DNA"/>
</dbReference>
<evidence type="ECO:0000256" key="8">
    <source>
        <dbReference type="SAM" id="Phobius"/>
    </source>
</evidence>
<sequence length="581" mass="63022">MARRGAEAKSLDELGPRYKWIALSNTTLGLLIATINSSIVLIALPDIFKGIGVNPLDAGNTGYLLWMMLGFLVVTAVLVVAFGRLGDIYGRARMYNLGFLIFTVSSVMLAVTWMSGDAAAIWLIAWRIVQGVGGAFLMANSSAILTDAFPAGQRGLALGINGIAAIAGSFLGLVIGGVLAPIAWHLIFLVSVPFGLVGTIWAYLKLHDTGVRQRARMDWGGNITFAIGLVAVLVGITYGIQPYGGHSMGWTNPWVVTALVGGVLVLAWFVSIEKRVPEPAVHPGPVQDQDLHVGQHRQPDGLARPWRAAVRPDHLAAGDLAAATRLLLRGDAVVGRDLHGADDDRVPARRAGLRGAVRPDRRPRPGHRRDGRHGGHVHRADRPAGELRLRRLRGSAAGQRHRHGDVLVTQPRGGDEQPAGQRPGRGCRDERHVPERRHGPVDRHLLQPDHRGPVDEPARRADHRSNRARCARGGRQRDRAAACRSRAVRGVPRVQPGPAAARSGAQPAVARPVRLPDRPEFLPGPDHRTVRRRAAHRLLVRDRRLCGRRRRLVARRVRQAGAGDSRCGAGGHSVGFRDDPR</sequence>
<gene>
    <name evidence="10" type="ORF">GC106_2540</name>
</gene>
<dbReference type="SUPFAM" id="SSF103473">
    <property type="entry name" value="MFS general substrate transporter"/>
    <property type="match status" value="1"/>
</dbReference>
<dbReference type="PANTHER" id="PTHR42718:SF46">
    <property type="entry name" value="BLR6921 PROTEIN"/>
    <property type="match status" value="1"/>
</dbReference>
<keyword evidence="6 8" id="KW-0472">Membrane</keyword>
<evidence type="ECO:0000256" key="1">
    <source>
        <dbReference type="ARBA" id="ARBA00004651"/>
    </source>
</evidence>
<feature type="transmembrane region" description="Helical" evidence="8">
    <location>
        <begin position="223"/>
        <end position="241"/>
    </location>
</feature>
<dbReference type="Pfam" id="PF07690">
    <property type="entry name" value="MFS_1"/>
    <property type="match status" value="1"/>
</dbReference>
<evidence type="ECO:0000256" key="5">
    <source>
        <dbReference type="ARBA" id="ARBA00022989"/>
    </source>
</evidence>
<dbReference type="CDD" id="cd17321">
    <property type="entry name" value="MFS_MMR_MDR_like"/>
    <property type="match status" value="1"/>
</dbReference>
<name>A0ABX2EVI9_9PSEU</name>
<proteinExistence type="predicted"/>
<evidence type="ECO:0000256" key="6">
    <source>
        <dbReference type="ARBA" id="ARBA00023136"/>
    </source>
</evidence>
<feature type="transmembrane region" description="Helical" evidence="8">
    <location>
        <begin position="120"/>
        <end position="144"/>
    </location>
</feature>
<feature type="transmembrane region" description="Helical" evidence="8">
    <location>
        <begin position="20"/>
        <end position="43"/>
    </location>
</feature>
<keyword evidence="5 8" id="KW-1133">Transmembrane helix</keyword>
<feature type="domain" description="Major facilitator superfamily (MFS) profile" evidence="9">
    <location>
        <begin position="22"/>
        <end position="581"/>
    </location>
</feature>
<feature type="compositionally biased region" description="Basic and acidic residues" evidence="7">
    <location>
        <begin position="426"/>
        <end position="465"/>
    </location>
</feature>
<dbReference type="InterPro" id="IPR020846">
    <property type="entry name" value="MFS_dom"/>
</dbReference>
<keyword evidence="2" id="KW-0813">Transport</keyword>
<evidence type="ECO:0000256" key="3">
    <source>
        <dbReference type="ARBA" id="ARBA00022475"/>
    </source>
</evidence>
<feature type="transmembrane region" description="Helical" evidence="8">
    <location>
        <begin position="182"/>
        <end position="203"/>
    </location>
</feature>
<evidence type="ECO:0000256" key="7">
    <source>
        <dbReference type="SAM" id="MobiDB-lite"/>
    </source>
</evidence>